<sequence>MRDVLQPIFNDVPFKKVKVPDNLYSFMMDEYKTLVFDIKDQEITYDRNYKTYTSGGISIKGSRTPFCMKTEISQELYNMCYEEITPLIEDWSGQELEMTWAYGIRNYVRDSILHLHRDRIETHIISCIIYVDQQSEENWALDFFDHEHNHHKVLFEPGEMLFYESLCLHGRIDPFQGDYYRNMYFHWKPVDWWYDDLYDLRTDFRDATEFRNYYGQEYLHNREDRIIPRTL</sequence>
<protein>
    <submittedName>
        <fullName evidence="1">2OG-Fe(II) oxygenase superfamily protein</fullName>
    </submittedName>
</protein>
<accession>A0A6M2ZHN7</accession>
<gene>
    <name evidence="1" type="ORF">SSCSM1_114</name>
</gene>
<dbReference type="Gene3D" id="2.60.120.620">
    <property type="entry name" value="q2cbj1_9rhob like domain"/>
    <property type="match status" value="1"/>
</dbReference>
<evidence type="ECO:0000313" key="2">
    <source>
        <dbReference type="Proteomes" id="UP000515683"/>
    </source>
</evidence>
<proteinExistence type="predicted"/>
<organism evidence="1 2">
    <name type="scientific">Synechococcus phage S-SCSM1</name>
    <dbReference type="NCBI Taxonomy" id="2588487"/>
    <lineage>
        <taxon>Viruses</taxon>
        <taxon>Duplodnaviria</taxon>
        <taxon>Heunggongvirae</taxon>
        <taxon>Uroviricota</taxon>
        <taxon>Caudoviricetes</taxon>
        <taxon>Pantevenvirales</taxon>
        <taxon>Kyanoviridae</taxon>
        <taxon>Zhoulongquanvirus</taxon>
        <taxon>Zhoulongquanvirus esscess</taxon>
    </lineage>
</organism>
<name>A0A6M2ZHN7_9CAUD</name>
<dbReference type="Proteomes" id="UP000515683">
    <property type="component" value="Segment"/>
</dbReference>
<reference evidence="1" key="1">
    <citation type="submission" date="2019-04" db="EMBL/GenBank/DDBJ databases">
        <title>Genomic and proteomic characterization of cyanophage S-SCSM1 provides new insights into understanding the viral gene diversity and phage-host interactions.</title>
        <authorList>
            <person name="Wang Q."/>
            <person name="Xu Y."/>
            <person name="Jiao N."/>
            <person name="Zhang R."/>
        </authorList>
    </citation>
    <scope>NUCLEOTIDE SEQUENCE [LARGE SCALE GENOMIC DNA]</scope>
</reference>
<evidence type="ECO:0000313" key="1">
    <source>
        <dbReference type="EMBL" id="QFG06372.1"/>
    </source>
</evidence>
<dbReference type="SUPFAM" id="SSF51197">
    <property type="entry name" value="Clavaminate synthase-like"/>
    <property type="match status" value="1"/>
</dbReference>
<dbReference type="EMBL" id="MK867354">
    <property type="protein sequence ID" value="QFG06372.1"/>
    <property type="molecule type" value="Genomic_DNA"/>
</dbReference>
<keyword evidence="2" id="KW-1185">Reference proteome</keyword>